<dbReference type="EMBL" id="JAGHQL010000188">
    <property type="protein sequence ID" value="KAH0536655.1"/>
    <property type="molecule type" value="Genomic_DNA"/>
</dbReference>
<dbReference type="OrthoDB" id="10533025at2759"/>
<organism evidence="1 2">
    <name type="scientific">Glutinoglossum americanum</name>
    <dbReference type="NCBI Taxonomy" id="1670608"/>
    <lineage>
        <taxon>Eukaryota</taxon>
        <taxon>Fungi</taxon>
        <taxon>Dikarya</taxon>
        <taxon>Ascomycota</taxon>
        <taxon>Pezizomycotina</taxon>
        <taxon>Geoglossomycetes</taxon>
        <taxon>Geoglossales</taxon>
        <taxon>Geoglossaceae</taxon>
        <taxon>Glutinoglossum</taxon>
    </lineage>
</organism>
<proteinExistence type="predicted"/>
<keyword evidence="2" id="KW-1185">Reference proteome</keyword>
<reference evidence="1" key="1">
    <citation type="submission" date="2021-03" db="EMBL/GenBank/DDBJ databases">
        <title>Comparative genomics and phylogenomic investigation of the class Geoglossomycetes provide insights into ecological specialization and systematics.</title>
        <authorList>
            <person name="Melie T."/>
            <person name="Pirro S."/>
            <person name="Miller A.N."/>
            <person name="Quandt A."/>
        </authorList>
    </citation>
    <scope>NUCLEOTIDE SEQUENCE</scope>
    <source>
        <strain evidence="1">GBOQ0MN5Z8</strain>
    </source>
</reference>
<dbReference type="Proteomes" id="UP000698800">
    <property type="component" value="Unassembled WGS sequence"/>
</dbReference>
<dbReference type="AlphaFoldDB" id="A0A9P8L0V9"/>
<protein>
    <submittedName>
        <fullName evidence="1">Uncharacterized protein</fullName>
    </submittedName>
</protein>
<evidence type="ECO:0000313" key="1">
    <source>
        <dbReference type="EMBL" id="KAH0536655.1"/>
    </source>
</evidence>
<sequence>MNDEDINSSIADIERQSPMQFHLRAIGDPVSYPAEGRVLAYRPGIGTGYYLLEMTKEGLRPDEESVTTPEAVPFDHETVFEFGDTGITKVSTIFASRYENYQEFSYPDIEIDPLANLRALLGPRNYAPY</sequence>
<comment type="caution">
    <text evidence="1">The sequence shown here is derived from an EMBL/GenBank/DDBJ whole genome shotgun (WGS) entry which is preliminary data.</text>
</comment>
<accession>A0A9P8L0V9</accession>
<name>A0A9P8L0V9_9PEZI</name>
<gene>
    <name evidence="1" type="ORF">FGG08_006481</name>
</gene>
<evidence type="ECO:0000313" key="2">
    <source>
        <dbReference type="Proteomes" id="UP000698800"/>
    </source>
</evidence>